<feature type="region of interest" description="Disordered" evidence="1">
    <location>
        <begin position="1"/>
        <end position="32"/>
    </location>
</feature>
<reference evidence="3 4" key="1">
    <citation type="submission" date="2017-06" db="EMBL/GenBank/DDBJ databases">
        <title>Novel microbial phyla capable of carbon fixation and sulfur reduction in deep-sea sediments.</title>
        <authorList>
            <person name="Huang J."/>
            <person name="Baker B."/>
            <person name="Wang Y."/>
        </authorList>
    </citation>
    <scope>NUCLEOTIDE SEQUENCE [LARGE SCALE GENOMIC DNA]</scope>
    <source>
        <strain evidence="3">B3_TA06</strain>
    </source>
</reference>
<evidence type="ECO:0000256" key="1">
    <source>
        <dbReference type="SAM" id="MobiDB-lite"/>
    </source>
</evidence>
<organism evidence="3 4">
    <name type="scientific">candidate division TA06 bacterium B3_TA06</name>
    <dbReference type="NCBI Taxonomy" id="2012487"/>
    <lineage>
        <taxon>Bacteria</taxon>
        <taxon>Bacteria division TA06</taxon>
    </lineage>
</organism>
<keyword evidence="2" id="KW-0472">Membrane</keyword>
<evidence type="ECO:0000313" key="4">
    <source>
        <dbReference type="Proteomes" id="UP000317778"/>
    </source>
</evidence>
<accession>A0A532UNQ9</accession>
<dbReference type="InterPro" id="IPR010898">
    <property type="entry name" value="Hpre_diP_synth_I"/>
</dbReference>
<keyword evidence="2" id="KW-1133">Transmembrane helix</keyword>
<keyword evidence="2" id="KW-0812">Transmembrane</keyword>
<gene>
    <name evidence="3" type="ORF">CEE36_11470</name>
</gene>
<evidence type="ECO:0000256" key="2">
    <source>
        <dbReference type="SAM" id="Phobius"/>
    </source>
</evidence>
<dbReference type="Proteomes" id="UP000317778">
    <property type="component" value="Unassembled WGS sequence"/>
</dbReference>
<feature type="transmembrane region" description="Helical" evidence="2">
    <location>
        <begin position="107"/>
        <end position="125"/>
    </location>
</feature>
<dbReference type="Gene3D" id="1.10.1760.20">
    <property type="match status" value="1"/>
</dbReference>
<feature type="transmembrane region" description="Helical" evidence="2">
    <location>
        <begin position="132"/>
        <end position="158"/>
    </location>
</feature>
<dbReference type="Pfam" id="PF07456">
    <property type="entry name" value="Hpre_diP_synt_I"/>
    <property type="match status" value="1"/>
</dbReference>
<sequence>MPSPTKPSSPSSEPSSQTPPGDFRYNTKKTGGLTPRQQNLALLAGLSVALYTVENLIPLPIPWLRIGVGNIGVLLALYMLSPVDGFFVLLIKVVIGSLLSGRFLSPFFLFALGAGVPSYWIMVGVKRLLGRWFGPVGVSVAGAVSHNLFQLAIAYLIVVQSVTIFYLAPILVVLGTVSGALIGAAVRSILPHLGIDKTSETAKISG</sequence>
<protein>
    <recommendedName>
        <fullName evidence="5">Heptaprenyl diphosphate synthase</fullName>
    </recommendedName>
</protein>
<name>A0A532UNQ9_UNCT6</name>
<dbReference type="EMBL" id="NJBO01000040">
    <property type="protein sequence ID" value="TKJ36556.1"/>
    <property type="molecule type" value="Genomic_DNA"/>
</dbReference>
<feature type="transmembrane region" description="Helical" evidence="2">
    <location>
        <begin position="164"/>
        <end position="186"/>
    </location>
</feature>
<dbReference type="AlphaFoldDB" id="A0A532UNQ9"/>
<evidence type="ECO:0008006" key="5">
    <source>
        <dbReference type="Google" id="ProtNLM"/>
    </source>
</evidence>
<feature type="transmembrane region" description="Helical" evidence="2">
    <location>
        <begin position="71"/>
        <end position="95"/>
    </location>
</feature>
<comment type="caution">
    <text evidence="3">The sequence shown here is derived from an EMBL/GenBank/DDBJ whole genome shotgun (WGS) entry which is preliminary data.</text>
</comment>
<proteinExistence type="predicted"/>
<feature type="transmembrane region" description="Helical" evidence="2">
    <location>
        <begin position="40"/>
        <end position="59"/>
    </location>
</feature>
<evidence type="ECO:0000313" key="3">
    <source>
        <dbReference type="EMBL" id="TKJ36556.1"/>
    </source>
</evidence>
<feature type="compositionally biased region" description="Low complexity" evidence="1">
    <location>
        <begin position="8"/>
        <end position="20"/>
    </location>
</feature>